<dbReference type="InterPro" id="IPR036865">
    <property type="entry name" value="CRAL-TRIO_dom_sf"/>
</dbReference>
<dbReference type="Gene3D" id="1.10.8.20">
    <property type="entry name" value="N-terminal domain of phosphatidylinositol transfer protein sec14p"/>
    <property type="match status" value="1"/>
</dbReference>
<reference evidence="2" key="2">
    <citation type="submission" date="2020-12" db="EMBL/GenBank/DDBJ databases">
        <authorList>
            <person name="Kanost M."/>
        </authorList>
    </citation>
    <scope>NUCLEOTIDE SEQUENCE</scope>
</reference>
<evidence type="ECO:0000313" key="3">
    <source>
        <dbReference type="Proteomes" id="UP000791440"/>
    </source>
</evidence>
<accession>A0A921YWW0</accession>
<keyword evidence="3" id="KW-1185">Reference proteome</keyword>
<comment type="caution">
    <text evidence="2">The sequence shown here is derived from an EMBL/GenBank/DDBJ whole genome shotgun (WGS) entry which is preliminary data.</text>
</comment>
<dbReference type="AlphaFoldDB" id="A0A921YWW0"/>
<dbReference type="PRINTS" id="PR00180">
    <property type="entry name" value="CRETINALDHBP"/>
</dbReference>
<sequence length="306" mass="34984">MIRELPSDLAKIAKEELNEKPKRTKDDVKHLKDWIAKQPHLNARTDDQWLVAMLRGCKFSLERVKQKLDLYYTLRTTAPEVTLRILPTEDKFVEFFKLGSCLVLPKPKNKLFPRVILIRAGVYDPEKNSVADIMCVLYYLVQIAIIEDDVASVLGTKIMVDYQGVTMNHFVQATPGLLKKMVSVCQDSMPLRLKGSHHTNLPSGVEKIFTLISGFLNEKAKQRLKIHKTPADLMEHIPKEIVPTEYGGDGGPLVDIIEYWVSKIKEYQDWMRQEVKFGTDESKRAGKPMVKEMAGLDGSFRKLEID</sequence>
<organism evidence="2 3">
    <name type="scientific">Manduca sexta</name>
    <name type="common">Tobacco hawkmoth</name>
    <name type="synonym">Tobacco hornworm</name>
    <dbReference type="NCBI Taxonomy" id="7130"/>
    <lineage>
        <taxon>Eukaryota</taxon>
        <taxon>Metazoa</taxon>
        <taxon>Ecdysozoa</taxon>
        <taxon>Arthropoda</taxon>
        <taxon>Hexapoda</taxon>
        <taxon>Insecta</taxon>
        <taxon>Pterygota</taxon>
        <taxon>Neoptera</taxon>
        <taxon>Endopterygota</taxon>
        <taxon>Lepidoptera</taxon>
        <taxon>Glossata</taxon>
        <taxon>Ditrysia</taxon>
        <taxon>Bombycoidea</taxon>
        <taxon>Sphingidae</taxon>
        <taxon>Sphinginae</taxon>
        <taxon>Sphingini</taxon>
        <taxon>Manduca</taxon>
    </lineage>
</organism>
<evidence type="ECO:0000313" key="2">
    <source>
        <dbReference type="EMBL" id="KAG6446334.1"/>
    </source>
</evidence>
<dbReference type="SMART" id="SM00516">
    <property type="entry name" value="SEC14"/>
    <property type="match status" value="1"/>
</dbReference>
<dbReference type="Gene3D" id="1.20.5.1200">
    <property type="entry name" value="Alpha-tocopherol transfer"/>
    <property type="match status" value="1"/>
</dbReference>
<dbReference type="Gene3D" id="3.40.525.10">
    <property type="entry name" value="CRAL-TRIO lipid binding domain"/>
    <property type="match status" value="1"/>
</dbReference>
<dbReference type="GO" id="GO:0016020">
    <property type="term" value="C:membrane"/>
    <property type="evidence" value="ECO:0007669"/>
    <property type="project" value="TreeGrafter"/>
</dbReference>
<proteinExistence type="predicted"/>
<dbReference type="Pfam" id="PF00650">
    <property type="entry name" value="CRAL_TRIO"/>
    <property type="match status" value="1"/>
</dbReference>
<dbReference type="EMBL" id="JH668331">
    <property type="protein sequence ID" value="KAG6446334.1"/>
    <property type="molecule type" value="Genomic_DNA"/>
</dbReference>
<dbReference type="GO" id="GO:1902936">
    <property type="term" value="F:phosphatidylinositol bisphosphate binding"/>
    <property type="evidence" value="ECO:0007669"/>
    <property type="project" value="TreeGrafter"/>
</dbReference>
<dbReference type="PROSITE" id="PS50191">
    <property type="entry name" value="CRAL_TRIO"/>
    <property type="match status" value="1"/>
</dbReference>
<dbReference type="SUPFAM" id="SSF52087">
    <property type="entry name" value="CRAL/TRIO domain"/>
    <property type="match status" value="1"/>
</dbReference>
<dbReference type="PANTHER" id="PTHR10174:SF216">
    <property type="entry name" value="CRAL-TRIO DOMAIN-CONTAINING PROTEIN-RELATED"/>
    <property type="match status" value="1"/>
</dbReference>
<dbReference type="InterPro" id="IPR001251">
    <property type="entry name" value="CRAL-TRIO_dom"/>
</dbReference>
<gene>
    <name evidence="2" type="ORF">O3G_MSEX004339</name>
</gene>
<dbReference type="CDD" id="cd00170">
    <property type="entry name" value="SEC14"/>
    <property type="match status" value="1"/>
</dbReference>
<reference evidence="2" key="1">
    <citation type="journal article" date="2016" name="Insect Biochem. Mol. Biol.">
        <title>Multifaceted biological insights from a draft genome sequence of the tobacco hornworm moth, Manduca sexta.</title>
        <authorList>
            <person name="Kanost M.R."/>
            <person name="Arrese E.L."/>
            <person name="Cao X."/>
            <person name="Chen Y.R."/>
            <person name="Chellapilla S."/>
            <person name="Goldsmith M.R."/>
            <person name="Grosse-Wilde E."/>
            <person name="Heckel D.G."/>
            <person name="Herndon N."/>
            <person name="Jiang H."/>
            <person name="Papanicolaou A."/>
            <person name="Qu J."/>
            <person name="Soulages J.L."/>
            <person name="Vogel H."/>
            <person name="Walters J."/>
            <person name="Waterhouse R.M."/>
            <person name="Ahn S.J."/>
            <person name="Almeida F.C."/>
            <person name="An C."/>
            <person name="Aqrawi P."/>
            <person name="Bretschneider A."/>
            <person name="Bryant W.B."/>
            <person name="Bucks S."/>
            <person name="Chao H."/>
            <person name="Chevignon G."/>
            <person name="Christen J.M."/>
            <person name="Clarke D.F."/>
            <person name="Dittmer N.T."/>
            <person name="Ferguson L.C.F."/>
            <person name="Garavelou S."/>
            <person name="Gordon K.H.J."/>
            <person name="Gunaratna R.T."/>
            <person name="Han Y."/>
            <person name="Hauser F."/>
            <person name="He Y."/>
            <person name="Heidel-Fischer H."/>
            <person name="Hirsh A."/>
            <person name="Hu Y."/>
            <person name="Jiang H."/>
            <person name="Kalra D."/>
            <person name="Klinner C."/>
            <person name="Konig C."/>
            <person name="Kovar C."/>
            <person name="Kroll A.R."/>
            <person name="Kuwar S.S."/>
            <person name="Lee S.L."/>
            <person name="Lehman R."/>
            <person name="Li K."/>
            <person name="Li Z."/>
            <person name="Liang H."/>
            <person name="Lovelace S."/>
            <person name="Lu Z."/>
            <person name="Mansfield J.H."/>
            <person name="McCulloch K.J."/>
            <person name="Mathew T."/>
            <person name="Morton B."/>
            <person name="Muzny D.M."/>
            <person name="Neunemann D."/>
            <person name="Ongeri F."/>
            <person name="Pauchet Y."/>
            <person name="Pu L.L."/>
            <person name="Pyrousis I."/>
            <person name="Rao X.J."/>
            <person name="Redding A."/>
            <person name="Roesel C."/>
            <person name="Sanchez-Gracia A."/>
            <person name="Schaack S."/>
            <person name="Shukla A."/>
            <person name="Tetreau G."/>
            <person name="Wang Y."/>
            <person name="Xiong G.H."/>
            <person name="Traut W."/>
            <person name="Walsh T.K."/>
            <person name="Worley K.C."/>
            <person name="Wu D."/>
            <person name="Wu W."/>
            <person name="Wu Y.Q."/>
            <person name="Zhang X."/>
            <person name="Zou Z."/>
            <person name="Zucker H."/>
            <person name="Briscoe A.D."/>
            <person name="Burmester T."/>
            <person name="Clem R.J."/>
            <person name="Feyereisen R."/>
            <person name="Grimmelikhuijzen C.J.P."/>
            <person name="Hamodrakas S.J."/>
            <person name="Hansson B.S."/>
            <person name="Huguet E."/>
            <person name="Jermiin L.S."/>
            <person name="Lan Q."/>
            <person name="Lehman H.K."/>
            <person name="Lorenzen M."/>
            <person name="Merzendorfer H."/>
            <person name="Michalopoulos I."/>
            <person name="Morton D.B."/>
            <person name="Muthukrishnan S."/>
            <person name="Oakeshott J.G."/>
            <person name="Palmer W."/>
            <person name="Park Y."/>
            <person name="Passarelli A.L."/>
            <person name="Rozas J."/>
            <person name="Schwartz L.M."/>
            <person name="Smith W."/>
            <person name="Southgate A."/>
            <person name="Vilcinskas A."/>
            <person name="Vogt R."/>
            <person name="Wang P."/>
            <person name="Werren J."/>
            <person name="Yu X.Q."/>
            <person name="Zhou J.J."/>
            <person name="Brown S.J."/>
            <person name="Scherer S.E."/>
            <person name="Richards S."/>
            <person name="Blissard G.W."/>
        </authorList>
    </citation>
    <scope>NUCLEOTIDE SEQUENCE</scope>
</reference>
<dbReference type="InterPro" id="IPR036273">
    <property type="entry name" value="CRAL/TRIO_N_dom_sf"/>
</dbReference>
<name>A0A921YWW0_MANSE</name>
<feature type="domain" description="CRAL-TRIO" evidence="1">
    <location>
        <begin position="89"/>
        <end position="254"/>
    </location>
</feature>
<dbReference type="OrthoDB" id="6682367at2759"/>
<dbReference type="PANTHER" id="PTHR10174">
    <property type="entry name" value="ALPHA-TOCOPHEROL TRANSFER PROTEIN-RELATED"/>
    <property type="match status" value="1"/>
</dbReference>
<evidence type="ECO:0000259" key="1">
    <source>
        <dbReference type="PROSITE" id="PS50191"/>
    </source>
</evidence>
<dbReference type="Proteomes" id="UP000791440">
    <property type="component" value="Unassembled WGS sequence"/>
</dbReference>
<dbReference type="SUPFAM" id="SSF46938">
    <property type="entry name" value="CRAL/TRIO N-terminal domain"/>
    <property type="match status" value="1"/>
</dbReference>
<protein>
    <recommendedName>
        <fullName evidence="1">CRAL-TRIO domain-containing protein</fullName>
    </recommendedName>
</protein>